<dbReference type="AlphaFoldDB" id="A0AAD6CBQ8"/>
<evidence type="ECO:0000313" key="2">
    <source>
        <dbReference type="Proteomes" id="UP001213681"/>
    </source>
</evidence>
<dbReference type="RefSeq" id="XP_056768961.1">
    <property type="nucleotide sequence ID" value="XM_056904854.1"/>
</dbReference>
<dbReference type="GeneID" id="81595097"/>
<comment type="caution">
    <text evidence="1">The sequence shown here is derived from an EMBL/GenBank/DDBJ whole genome shotgun (WGS) entry which is preliminary data.</text>
</comment>
<evidence type="ECO:0000313" key="1">
    <source>
        <dbReference type="EMBL" id="KAJ5459919.1"/>
    </source>
</evidence>
<organism evidence="1 2">
    <name type="scientific">Penicillium daleae</name>
    <dbReference type="NCBI Taxonomy" id="63821"/>
    <lineage>
        <taxon>Eukaryota</taxon>
        <taxon>Fungi</taxon>
        <taxon>Dikarya</taxon>
        <taxon>Ascomycota</taxon>
        <taxon>Pezizomycotina</taxon>
        <taxon>Eurotiomycetes</taxon>
        <taxon>Eurotiomycetidae</taxon>
        <taxon>Eurotiales</taxon>
        <taxon>Aspergillaceae</taxon>
        <taxon>Penicillium</taxon>
    </lineage>
</organism>
<accession>A0AAD6CBQ8</accession>
<gene>
    <name evidence="1" type="ORF">N7458_001471</name>
</gene>
<name>A0AAD6CBQ8_9EURO</name>
<sequence length="218" mass="25378">MEPDISVGYSIINAFFGTFNDTGNPTCQSSRHLYFNYLLARSLAENTEFSAYIRSQLTPYIISDLIRQIQTKTRCEITADLLYSVPDGSERKEEAVNTLLTFIVRVWLMCRIGDFPGEPRQGQISVPWPDNSTLSHALESHFHRSTTDTHEEQIQLEKSFKARNLERFGGIRVIWTSNLPDHLRLYDPSDDNHPYQLLIFHHVRLLEYHRKSEIFLMV</sequence>
<reference evidence="1" key="1">
    <citation type="submission" date="2022-12" db="EMBL/GenBank/DDBJ databases">
        <authorList>
            <person name="Petersen C."/>
        </authorList>
    </citation>
    <scope>NUCLEOTIDE SEQUENCE</scope>
    <source>
        <strain evidence="1">IBT 16125</strain>
    </source>
</reference>
<dbReference type="Proteomes" id="UP001213681">
    <property type="component" value="Unassembled WGS sequence"/>
</dbReference>
<dbReference type="EMBL" id="JAPVEA010000002">
    <property type="protein sequence ID" value="KAJ5459919.1"/>
    <property type="molecule type" value="Genomic_DNA"/>
</dbReference>
<reference evidence="1" key="2">
    <citation type="journal article" date="2023" name="IMA Fungus">
        <title>Comparative genomic study of the Penicillium genus elucidates a diverse pangenome and 15 lateral gene transfer events.</title>
        <authorList>
            <person name="Petersen C."/>
            <person name="Sorensen T."/>
            <person name="Nielsen M.R."/>
            <person name="Sondergaard T.E."/>
            <person name="Sorensen J.L."/>
            <person name="Fitzpatrick D.A."/>
            <person name="Frisvad J.C."/>
            <person name="Nielsen K.L."/>
        </authorList>
    </citation>
    <scope>NUCLEOTIDE SEQUENCE</scope>
    <source>
        <strain evidence="1">IBT 16125</strain>
    </source>
</reference>
<proteinExistence type="predicted"/>
<protein>
    <submittedName>
        <fullName evidence="1">Uncharacterized protein</fullName>
    </submittedName>
</protein>
<keyword evidence="2" id="KW-1185">Reference proteome</keyword>